<gene>
    <name evidence="1" type="ORF">AB3X52_09120</name>
</gene>
<accession>A0ABV3SXV8</accession>
<evidence type="ECO:0000313" key="2">
    <source>
        <dbReference type="Proteomes" id="UP001556631"/>
    </source>
</evidence>
<evidence type="ECO:0000313" key="1">
    <source>
        <dbReference type="EMBL" id="MEX0427778.1"/>
    </source>
</evidence>
<reference evidence="1 2" key="1">
    <citation type="submission" date="2024-07" db="EMBL/GenBank/DDBJ databases">
        <authorList>
            <person name="Lee S."/>
            <person name="Kang M."/>
        </authorList>
    </citation>
    <scope>NUCLEOTIDE SEQUENCE [LARGE SCALE GENOMIC DNA]</scope>
    <source>
        <strain evidence="1 2">DS6</strain>
    </source>
</reference>
<feature type="non-terminal residue" evidence="1">
    <location>
        <position position="81"/>
    </location>
</feature>
<proteinExistence type="predicted"/>
<protein>
    <recommendedName>
        <fullName evidence="3">DUF222 domain-containing protein</fullName>
    </recommendedName>
</protein>
<keyword evidence="2" id="KW-1185">Reference proteome</keyword>
<name>A0ABV3SXV8_9ACTN</name>
<comment type="caution">
    <text evidence="1">The sequence shown here is derived from an EMBL/GenBank/DDBJ whole genome shotgun (WGS) entry which is preliminary data.</text>
</comment>
<organism evidence="1 2">
    <name type="scientific">Nocardioides eburneus</name>
    <dbReference type="NCBI Taxonomy" id="3231482"/>
    <lineage>
        <taxon>Bacteria</taxon>
        <taxon>Bacillati</taxon>
        <taxon>Actinomycetota</taxon>
        <taxon>Actinomycetes</taxon>
        <taxon>Propionibacteriales</taxon>
        <taxon>Nocardioidaceae</taxon>
        <taxon>Nocardioides</taxon>
    </lineage>
</organism>
<evidence type="ECO:0008006" key="3">
    <source>
        <dbReference type="Google" id="ProtNLM"/>
    </source>
</evidence>
<sequence length="81" mass="8505">MTQRPEQHQFTGVLASLEAALKDAVDLNPAFLSPAQAGEVLLALRRIEAQVAELVLRVLGSGPAQALAEETGARDAAAWLA</sequence>
<dbReference type="Proteomes" id="UP001556631">
    <property type="component" value="Unassembled WGS sequence"/>
</dbReference>
<dbReference type="EMBL" id="JBFPJR010000012">
    <property type="protein sequence ID" value="MEX0427778.1"/>
    <property type="molecule type" value="Genomic_DNA"/>
</dbReference>